<feature type="compositionally biased region" description="Polar residues" evidence="1">
    <location>
        <begin position="78"/>
        <end position="90"/>
    </location>
</feature>
<feature type="region of interest" description="Disordered" evidence="1">
    <location>
        <begin position="71"/>
        <end position="90"/>
    </location>
</feature>
<evidence type="ECO:0000256" key="1">
    <source>
        <dbReference type="SAM" id="MobiDB-lite"/>
    </source>
</evidence>
<feature type="region of interest" description="Disordered" evidence="1">
    <location>
        <begin position="95"/>
        <end position="116"/>
    </location>
</feature>
<gene>
    <name evidence="2" type="ORF">Taro_011278</name>
</gene>
<keyword evidence="3" id="KW-1185">Reference proteome</keyword>
<evidence type="ECO:0000313" key="2">
    <source>
        <dbReference type="EMBL" id="MQL78841.1"/>
    </source>
</evidence>
<evidence type="ECO:0000313" key="3">
    <source>
        <dbReference type="Proteomes" id="UP000652761"/>
    </source>
</evidence>
<name>A0A843U5P1_COLES</name>
<protein>
    <submittedName>
        <fullName evidence="2">Uncharacterized protein</fullName>
    </submittedName>
</protein>
<sequence length="116" mass="12731">MAASMAADYWLVASPLDADPYRRPHPWTSHAVGSLILARQQGLPGLCNYPEIPAHLHHSLGHATHVAVPNGHMGHLGTSLTQNDPQKTTELFSFGRPKEEKLKSHHHPQREATAPT</sequence>
<comment type="caution">
    <text evidence="2">The sequence shown here is derived from an EMBL/GenBank/DDBJ whole genome shotgun (WGS) entry which is preliminary data.</text>
</comment>
<reference evidence="2" key="1">
    <citation type="submission" date="2017-07" db="EMBL/GenBank/DDBJ databases">
        <title>Taro Niue Genome Assembly and Annotation.</title>
        <authorList>
            <person name="Atibalentja N."/>
            <person name="Keating K."/>
            <person name="Fields C.J."/>
        </authorList>
    </citation>
    <scope>NUCLEOTIDE SEQUENCE</scope>
    <source>
        <strain evidence="2">Niue_2</strain>
        <tissue evidence="2">Leaf</tissue>
    </source>
</reference>
<organism evidence="2 3">
    <name type="scientific">Colocasia esculenta</name>
    <name type="common">Wild taro</name>
    <name type="synonym">Arum esculentum</name>
    <dbReference type="NCBI Taxonomy" id="4460"/>
    <lineage>
        <taxon>Eukaryota</taxon>
        <taxon>Viridiplantae</taxon>
        <taxon>Streptophyta</taxon>
        <taxon>Embryophyta</taxon>
        <taxon>Tracheophyta</taxon>
        <taxon>Spermatophyta</taxon>
        <taxon>Magnoliopsida</taxon>
        <taxon>Liliopsida</taxon>
        <taxon>Araceae</taxon>
        <taxon>Aroideae</taxon>
        <taxon>Colocasieae</taxon>
        <taxon>Colocasia</taxon>
    </lineage>
</organism>
<dbReference type="AlphaFoldDB" id="A0A843U5P1"/>
<accession>A0A843U5P1</accession>
<dbReference type="Proteomes" id="UP000652761">
    <property type="component" value="Unassembled WGS sequence"/>
</dbReference>
<dbReference type="EMBL" id="NMUH01000420">
    <property type="protein sequence ID" value="MQL78841.1"/>
    <property type="molecule type" value="Genomic_DNA"/>
</dbReference>
<proteinExistence type="predicted"/>